<organism evidence="2 3">
    <name type="scientific">Mycena indigotica</name>
    <dbReference type="NCBI Taxonomy" id="2126181"/>
    <lineage>
        <taxon>Eukaryota</taxon>
        <taxon>Fungi</taxon>
        <taxon>Dikarya</taxon>
        <taxon>Basidiomycota</taxon>
        <taxon>Agaricomycotina</taxon>
        <taxon>Agaricomycetes</taxon>
        <taxon>Agaricomycetidae</taxon>
        <taxon>Agaricales</taxon>
        <taxon>Marasmiineae</taxon>
        <taxon>Mycenaceae</taxon>
        <taxon>Mycena</taxon>
    </lineage>
</organism>
<sequence length="137" mass="14286">MSRFWQHGSDTGPGPHISIAGGNGGIGGGGKLGGNGGLGKGPLYDPRVLKDFFRSDIKGGYGGAGGAGSDRGGDGGTGEAPRMFRQRLLNVLPDKLDDLPHAELEDFCKEYRLSKALAHILEEGGYATAASQAMWQR</sequence>
<feature type="region of interest" description="Disordered" evidence="1">
    <location>
        <begin position="61"/>
        <end position="80"/>
    </location>
</feature>
<dbReference type="RefSeq" id="XP_037222750.1">
    <property type="nucleotide sequence ID" value="XM_037359865.1"/>
</dbReference>
<evidence type="ECO:0000256" key="1">
    <source>
        <dbReference type="SAM" id="MobiDB-lite"/>
    </source>
</evidence>
<feature type="region of interest" description="Disordered" evidence="1">
    <location>
        <begin position="1"/>
        <end position="23"/>
    </location>
</feature>
<keyword evidence="3" id="KW-1185">Reference proteome</keyword>
<dbReference type="AlphaFoldDB" id="A0A8H6T1T8"/>
<reference evidence="2" key="1">
    <citation type="submission" date="2020-05" db="EMBL/GenBank/DDBJ databases">
        <title>Mycena genomes resolve the evolution of fungal bioluminescence.</title>
        <authorList>
            <person name="Tsai I.J."/>
        </authorList>
    </citation>
    <scope>NUCLEOTIDE SEQUENCE</scope>
    <source>
        <strain evidence="2">171206Taipei</strain>
    </source>
</reference>
<dbReference type="GeneID" id="59342381"/>
<proteinExistence type="predicted"/>
<feature type="compositionally biased region" description="Gly residues" evidence="1">
    <location>
        <begin position="61"/>
        <end position="78"/>
    </location>
</feature>
<dbReference type="OrthoDB" id="3054606at2759"/>
<dbReference type="EMBL" id="JACAZF010000003">
    <property type="protein sequence ID" value="KAF7309300.1"/>
    <property type="molecule type" value="Genomic_DNA"/>
</dbReference>
<name>A0A8H6T1T8_9AGAR</name>
<protein>
    <submittedName>
        <fullName evidence="2">Uncharacterized protein</fullName>
    </submittedName>
</protein>
<evidence type="ECO:0000313" key="3">
    <source>
        <dbReference type="Proteomes" id="UP000636479"/>
    </source>
</evidence>
<comment type="caution">
    <text evidence="2">The sequence shown here is derived from an EMBL/GenBank/DDBJ whole genome shotgun (WGS) entry which is preliminary data.</text>
</comment>
<accession>A0A8H6T1T8</accession>
<gene>
    <name evidence="2" type="ORF">MIND_00300300</name>
</gene>
<evidence type="ECO:0000313" key="2">
    <source>
        <dbReference type="EMBL" id="KAF7309300.1"/>
    </source>
</evidence>
<dbReference type="Proteomes" id="UP000636479">
    <property type="component" value="Unassembled WGS sequence"/>
</dbReference>